<gene>
    <name evidence="1" type="ORF">OWV82_023455</name>
</gene>
<accession>A0ACC1WXF3</accession>
<dbReference type="EMBL" id="CM051406">
    <property type="protein sequence ID" value="KAJ4703574.1"/>
    <property type="molecule type" value="Genomic_DNA"/>
</dbReference>
<reference evidence="1 2" key="1">
    <citation type="journal article" date="2023" name="Science">
        <title>Complex scaffold remodeling in plant triterpene biosynthesis.</title>
        <authorList>
            <person name="De La Pena R."/>
            <person name="Hodgson H."/>
            <person name="Liu J.C."/>
            <person name="Stephenson M.J."/>
            <person name="Martin A.C."/>
            <person name="Owen C."/>
            <person name="Harkess A."/>
            <person name="Leebens-Mack J."/>
            <person name="Jimenez L.E."/>
            <person name="Osbourn A."/>
            <person name="Sattely E.S."/>
        </authorList>
    </citation>
    <scope>NUCLEOTIDE SEQUENCE [LARGE SCALE GENOMIC DNA]</scope>
    <source>
        <strain evidence="2">cv. JPN11</strain>
        <tissue evidence="1">Leaf</tissue>
    </source>
</reference>
<comment type="caution">
    <text evidence="1">The sequence shown here is derived from an EMBL/GenBank/DDBJ whole genome shotgun (WGS) entry which is preliminary data.</text>
</comment>
<keyword evidence="2" id="KW-1185">Reference proteome</keyword>
<dbReference type="Proteomes" id="UP001164539">
    <property type="component" value="Chromosome 13"/>
</dbReference>
<name>A0ACC1WXF3_MELAZ</name>
<evidence type="ECO:0000313" key="2">
    <source>
        <dbReference type="Proteomes" id="UP001164539"/>
    </source>
</evidence>
<organism evidence="1 2">
    <name type="scientific">Melia azedarach</name>
    <name type="common">Chinaberry tree</name>
    <dbReference type="NCBI Taxonomy" id="155640"/>
    <lineage>
        <taxon>Eukaryota</taxon>
        <taxon>Viridiplantae</taxon>
        <taxon>Streptophyta</taxon>
        <taxon>Embryophyta</taxon>
        <taxon>Tracheophyta</taxon>
        <taxon>Spermatophyta</taxon>
        <taxon>Magnoliopsida</taxon>
        <taxon>eudicotyledons</taxon>
        <taxon>Gunneridae</taxon>
        <taxon>Pentapetalae</taxon>
        <taxon>rosids</taxon>
        <taxon>malvids</taxon>
        <taxon>Sapindales</taxon>
        <taxon>Meliaceae</taxon>
        <taxon>Melia</taxon>
    </lineage>
</organism>
<evidence type="ECO:0000313" key="1">
    <source>
        <dbReference type="EMBL" id="KAJ4703574.1"/>
    </source>
</evidence>
<proteinExistence type="predicted"/>
<protein>
    <submittedName>
        <fullName evidence="1">LOB domain-containing-like protein</fullName>
    </submittedName>
</protein>
<sequence>MANNGEGGNRHACAACKHQRKKCKEGCIFSLYFPGHRSEEFQSILKIFGVSNLSKLLNSIQNARDREQAVESIRWEASMWEKDSVHGPLGAYRKLELQLELLKRQQNQQIPQEPILPYVNCLGLIGINKTEQREARIIPNNGVMCYRNTNQNNFMQREDMKGQAMDRNAPPPPNYVTMAAQGQERISRGSGIVIPERPVGLAHEPQGKGQRVGCSSSIIGRPMEQTGSQGRGYVTPLYSTVYDQQQGIDNYQGNHKIIGNSSYRQGQERESQIRGARYNVASSYSTTPAPSIEGASQGRGYWPYPYNNFIQRQEMGQNYDGLLVQQQRQIYAERNTNHSQTIQSDPNNQMKHGNEQRPRKQ</sequence>